<gene>
    <name evidence="2" type="ORF">J2Z32_000876</name>
</gene>
<dbReference type="Pfam" id="PF10066">
    <property type="entry name" value="DUF2304"/>
    <property type="match status" value="1"/>
</dbReference>
<evidence type="ECO:0000313" key="3">
    <source>
        <dbReference type="Proteomes" id="UP001519272"/>
    </source>
</evidence>
<accession>A0ABS4FPE7</accession>
<dbReference type="EMBL" id="JAGGKG010000003">
    <property type="protein sequence ID" value="MBP1904259.1"/>
    <property type="molecule type" value="Genomic_DNA"/>
</dbReference>
<dbReference type="Proteomes" id="UP001519272">
    <property type="component" value="Unassembled WGS sequence"/>
</dbReference>
<dbReference type="InterPro" id="IPR019277">
    <property type="entry name" value="DUF2304"/>
</dbReference>
<dbReference type="RefSeq" id="WP_210087947.1">
    <property type="nucleotide sequence ID" value="NZ_JAGGKG010000003.1"/>
</dbReference>
<keyword evidence="1" id="KW-1133">Transmembrane helix</keyword>
<keyword evidence="3" id="KW-1185">Reference proteome</keyword>
<evidence type="ECO:0000256" key="1">
    <source>
        <dbReference type="SAM" id="Phobius"/>
    </source>
</evidence>
<feature type="transmembrane region" description="Helical" evidence="1">
    <location>
        <begin position="70"/>
        <end position="90"/>
    </location>
</feature>
<protein>
    <recommendedName>
        <fullName evidence="4">DUF2304 domain-containing protein</fullName>
    </recommendedName>
</protein>
<evidence type="ECO:0000313" key="2">
    <source>
        <dbReference type="EMBL" id="MBP1904259.1"/>
    </source>
</evidence>
<reference evidence="2 3" key="1">
    <citation type="submission" date="2021-03" db="EMBL/GenBank/DDBJ databases">
        <title>Genomic Encyclopedia of Type Strains, Phase IV (KMG-IV): sequencing the most valuable type-strain genomes for metagenomic binning, comparative biology and taxonomic classification.</title>
        <authorList>
            <person name="Goeker M."/>
        </authorList>
    </citation>
    <scope>NUCLEOTIDE SEQUENCE [LARGE SCALE GENOMIC DNA]</scope>
    <source>
        <strain evidence="2 3">DSM 14349</strain>
    </source>
</reference>
<feature type="transmembrane region" description="Helical" evidence="1">
    <location>
        <begin position="32"/>
        <end position="50"/>
    </location>
</feature>
<name>A0ABS4FPE7_9BACL</name>
<keyword evidence="1" id="KW-0472">Membrane</keyword>
<feature type="transmembrane region" description="Helical" evidence="1">
    <location>
        <begin position="6"/>
        <end position="25"/>
    </location>
</feature>
<proteinExistence type="predicted"/>
<evidence type="ECO:0008006" key="4">
    <source>
        <dbReference type="Google" id="ProtNLM"/>
    </source>
</evidence>
<organism evidence="2 3">
    <name type="scientific">Paenibacillus turicensis</name>
    <dbReference type="NCBI Taxonomy" id="160487"/>
    <lineage>
        <taxon>Bacteria</taxon>
        <taxon>Bacillati</taxon>
        <taxon>Bacillota</taxon>
        <taxon>Bacilli</taxon>
        <taxon>Bacillales</taxon>
        <taxon>Paenibacillaceae</taxon>
        <taxon>Paenibacillus</taxon>
    </lineage>
</organism>
<keyword evidence="1" id="KW-0812">Transmembrane</keyword>
<comment type="caution">
    <text evidence="2">The sequence shown here is derived from an EMBL/GenBank/DDBJ whole genome shotgun (WGS) entry which is preliminary data.</text>
</comment>
<sequence length="122" mass="14085">MISFKFQIILIVGALFCFFALINLIRKYKLELRYSLLWMIVMLLILVLAIDPHLVGWVSKGMGVELPVNTVFFLTIFGLIMIVFSLTVTVSKLTTKIKELSQQLGIMQHHLNELKQHEQHKS</sequence>